<evidence type="ECO:0000313" key="2">
    <source>
        <dbReference type="Proteomes" id="UP000051442"/>
    </source>
</evidence>
<dbReference type="EMBL" id="AYZM01000046">
    <property type="protein sequence ID" value="KRN26075.1"/>
    <property type="molecule type" value="Genomic_DNA"/>
</dbReference>
<organism evidence="1 2">
    <name type="scientific">Secundilactobacillus similis DSM 23365 = JCM 2765</name>
    <dbReference type="NCBI Taxonomy" id="1423804"/>
    <lineage>
        <taxon>Bacteria</taxon>
        <taxon>Bacillati</taxon>
        <taxon>Bacillota</taxon>
        <taxon>Bacilli</taxon>
        <taxon>Lactobacillales</taxon>
        <taxon>Lactobacillaceae</taxon>
        <taxon>Secundilactobacillus</taxon>
    </lineage>
</organism>
<name>A0A0R2FF40_9LACO</name>
<evidence type="ECO:0000313" key="1">
    <source>
        <dbReference type="EMBL" id="KRN26075.1"/>
    </source>
</evidence>
<dbReference type="OrthoDB" id="2299900at2"/>
<accession>A0A0R2FF40</accession>
<dbReference type="RefSeq" id="WP_054734773.1">
    <property type="nucleotide sequence ID" value="NZ_AYZM01000046.1"/>
</dbReference>
<protein>
    <submittedName>
        <fullName evidence="1">Uncharacterized protein</fullName>
    </submittedName>
</protein>
<proteinExistence type="predicted"/>
<dbReference type="AlphaFoldDB" id="A0A0R2FF40"/>
<dbReference type="PATRIC" id="fig|1423804.4.peg.3378"/>
<dbReference type="InterPro" id="IPR056096">
    <property type="entry name" value="DUF7679"/>
</dbReference>
<reference evidence="1 2" key="1">
    <citation type="journal article" date="2015" name="Genome Announc.">
        <title>Expanding the biotechnology potential of lactobacilli through comparative genomics of 213 strains and associated genera.</title>
        <authorList>
            <person name="Sun Z."/>
            <person name="Harris H.M."/>
            <person name="McCann A."/>
            <person name="Guo C."/>
            <person name="Argimon S."/>
            <person name="Zhang W."/>
            <person name="Yang X."/>
            <person name="Jeffery I.B."/>
            <person name="Cooney J.C."/>
            <person name="Kagawa T.F."/>
            <person name="Liu W."/>
            <person name="Song Y."/>
            <person name="Salvetti E."/>
            <person name="Wrobel A."/>
            <person name="Rasinkangas P."/>
            <person name="Parkhill J."/>
            <person name="Rea M.C."/>
            <person name="O'Sullivan O."/>
            <person name="Ritari J."/>
            <person name="Douillard F.P."/>
            <person name="Paul Ross R."/>
            <person name="Yang R."/>
            <person name="Briner A.E."/>
            <person name="Felis G.E."/>
            <person name="de Vos W.M."/>
            <person name="Barrangou R."/>
            <person name="Klaenhammer T.R."/>
            <person name="Caufield P.W."/>
            <person name="Cui Y."/>
            <person name="Zhang H."/>
            <person name="O'Toole P.W."/>
        </authorList>
    </citation>
    <scope>NUCLEOTIDE SEQUENCE [LARGE SCALE GENOMIC DNA]</scope>
    <source>
        <strain evidence="1 2">DSM 23365</strain>
    </source>
</reference>
<sequence>MTDYLWCVTVQRTDGSLLNYRLSDDLQFGLNIDPKGQRHLTTALIVIPLAPYLYDHPGMADDVLPPYGVGQVQRIFQVSREVAGDWVPTRSQFIGDNAWHTAAFTSVEGYLKHDYRDEDRLRIAEDIQYWQSQVKHRPFHQSCGLRKATNRSIEAHLARVGRRRTIADQSEWQLAQVEVPSV</sequence>
<keyword evidence="2" id="KW-1185">Reference proteome</keyword>
<comment type="caution">
    <text evidence="1">The sequence shown here is derived from an EMBL/GenBank/DDBJ whole genome shotgun (WGS) entry which is preliminary data.</text>
</comment>
<dbReference type="Proteomes" id="UP000051442">
    <property type="component" value="Unassembled WGS sequence"/>
</dbReference>
<dbReference type="Pfam" id="PF24727">
    <property type="entry name" value="DUF7679"/>
    <property type="match status" value="1"/>
</dbReference>
<gene>
    <name evidence="1" type="ORF">FD14_GL003144</name>
</gene>